<reference evidence="4" key="1">
    <citation type="submission" date="2013-02" db="EMBL/GenBank/DDBJ databases">
        <title>The complete genome sequence of Corynebacterium casei LMG S-19264 (=DSM 44701).</title>
        <authorList>
            <person name="Ruckert C."/>
            <person name="Albersmeier A."/>
            <person name="Kalinowski J."/>
        </authorList>
    </citation>
    <scope>NUCLEOTIDE SEQUENCE [LARGE SCALE GENOMIC DNA]</scope>
    <source>
        <strain evidence="4">LMG S-19264</strain>
    </source>
</reference>
<dbReference type="GeneID" id="82876403"/>
<dbReference type="InterPro" id="IPR036465">
    <property type="entry name" value="vWFA_dom_sf"/>
</dbReference>
<protein>
    <submittedName>
        <fullName evidence="3">Surface-anchored protein</fullName>
    </submittedName>
</protein>
<evidence type="ECO:0000256" key="1">
    <source>
        <dbReference type="SAM" id="Phobius"/>
    </source>
</evidence>
<keyword evidence="1" id="KW-1133">Transmembrane helix</keyword>
<evidence type="ECO:0000313" key="3">
    <source>
        <dbReference type="EMBL" id="AHI18776.1"/>
    </source>
</evidence>
<dbReference type="InterPro" id="IPR013783">
    <property type="entry name" value="Ig-like_fold"/>
</dbReference>
<sequence>MISPDTMPTALQTSAKRVFSIFAIVVLLLTLLVVPPKPFEADAQVTSAPQAPAQIGTCGASIALVFDLSSHVSAGTLEQTKQAARDFVTQMRGSVHQIGVYTYATDAPAQGSRNTSLDPVSVRDQAGVNQLHAKITGLTKPTGSADGANWDKGLRQVLDSSVDFETVYFFAGGAPNHDRNGSNRWLFGDTTETVEIENAVETATALRQEGTRVIPIAAGNNAVNGTVTTWTTLIGLNWLPDKINVPVLGMLEQLATNPQEVLRAVGTGLGSVPGQMVNFGVPACVQVNKELVDADGEVLSPGQGWQFDVALGNPPSGVRLDNAQLTTSAQGSALTKIRGLRSGESISVTLTERQQESYELVPIDGKPARCTIIRPGVPDIEVNPDSIGENGVRVNLQASDALSCTFSNRELVPVHLAKTVSASPQALLEQLRGYEFDFRYECKARGREIASGEFPNMLAEQSVMFPQRIPVGAECTVWEVFPPADPILQDLQTQWTVTGGTKLASGDSSQEFSFRVDSHPSVDGVTIGVHNSYVAQTGSLMIDKVLDAESVPANQVPGQFPVRYFCRYIPNPNDRPELGGGGTNPADVTSGYTTVSEAGVAIIDDLPVGTQCGFEEVAEDGSTPSIDGFTLNTTWASDACLDYREAGTGIRECQSNYIRIPQSGEFTLEIRNSYERQIGALGINVSLGGDAADRGQDLSYLLNVRCVAEGQEIFSQTGIQVTPGLTTRITGVPVGADCTVTESGTTVPGVEVTQAAPSTVVVSGGSETTTVEVPLTLSAQEGSVQLTSRHDVASEIDDPVFRAELLLAAVPVSAQCWEPGAVTPTEWEGTITDGGTAGLESFPAGTICQFSSDYVAPIGAEAHLSFSPGSVEVTAGETADVELEVHFDIATTRLVLQHSSGLTAAIPDAAQLVPDNYTYNYQCSDDTMGTWTLVSGETRYVEVQEGTQCTITLNTTTNQAVERATTWTTPAEQGQSSSTTDNGLVEVVVNIPTTEESATVNIAHRYSPVMIPADISLNTELRYPDGTSADDIREAVLGQQGYLMSYSCIRNDSEVAIASRVLDSGEPRSLELPVGAECNFTVGGEELVSATGPETTWDGTGTTTDAGYTLTQTLSPQKVHATHAYTVKLGGFNLKKKVDGEGVATIDGDRQFDLNYQCILGGQVVQPRVERGIGRFDPATAVMVTGIPVGSECLVTEDAGVAAEPNADLSTRWMISPDATGWDAPEQACSDADNCTPQADNFSALLTIRDRTIPNVDELLPDNGQNLPELDPYFQGTLIIWNTYVYDKVQLRVYNDLAVDGPELAGSEEFTYSYRCIDPRYEQGGNMPDPTIVGVLRVTGEGEATELIPDPDNPNGQSAVPPRPIPVGFECEIRQNMIAGYDAAVTAWFGDEPDDPVDPTLAHASTTWVMTAEFVDTDYPLHITNKYERARADLHVSSSYDTQRPGDVSAYLVNSDAPVNITWQCYDPVLDTTYGGTTPTPVGGDPQLVTLGDNGQRLPASAVCSFTGLSAQERIPEDFEDLVRTASVTRWEEDPDEGETIRHLQTDALNIQDVSLTSVNDTHVSFSLAFYVPQREMGITHIVEGDDDAMVVQEGDTFSYNYQCEMRLLPGQPAPFDRNGIFELGRDQQWSQLAPAGTTCTVMPQEPSPELAERIEENALRVQPNYGYRGSGEDNGELTRVILDQENPSIILGNTPEADEIDRGVALVFQSLFREDGEVAVQKENADGTALEGAAFAIYPASPDGSPSGEAVIEDMQWDPEYADDRSRFIARLVPGTYFLVETRSGNGAQLMPQPWRFTVAADPEPEILGDLQISLNSETDHSGLITIEEPTADEPWLIRVANIATGELPLTGGRGIWPGVGLGSSILLLAAAWYAHTKRRED</sequence>
<keyword evidence="1" id="KW-0472">Membrane</keyword>
<feature type="domain" description="VWFA" evidence="2">
    <location>
        <begin position="61"/>
        <end position="221"/>
    </location>
</feature>
<dbReference type="Pfam" id="PF19407">
    <property type="entry name" value="DUF5979"/>
    <property type="match status" value="5"/>
</dbReference>
<dbReference type="Pfam" id="PF17802">
    <property type="entry name" value="SpaA"/>
    <property type="match status" value="1"/>
</dbReference>
<feature type="transmembrane region" description="Helical" evidence="1">
    <location>
        <begin position="1856"/>
        <end position="1876"/>
    </location>
</feature>
<dbReference type="InterPro" id="IPR046022">
    <property type="entry name" value="DUF5979"/>
</dbReference>
<keyword evidence="1" id="KW-0812">Transmembrane</keyword>
<dbReference type="Proteomes" id="UP000019226">
    <property type="component" value="Chromosome"/>
</dbReference>
<dbReference type="SUPFAM" id="SSF53300">
    <property type="entry name" value="vWA-like"/>
    <property type="match status" value="1"/>
</dbReference>
<name>A0ABN4C8H7_9CORY</name>
<organism evidence="3 4">
    <name type="scientific">Corynebacterium casei LMG S-19264</name>
    <dbReference type="NCBI Taxonomy" id="1285583"/>
    <lineage>
        <taxon>Bacteria</taxon>
        <taxon>Bacillati</taxon>
        <taxon>Actinomycetota</taxon>
        <taxon>Actinomycetes</taxon>
        <taxon>Mycobacteriales</taxon>
        <taxon>Corynebacteriaceae</taxon>
        <taxon>Corynebacterium</taxon>
    </lineage>
</organism>
<keyword evidence="4" id="KW-1185">Reference proteome</keyword>
<evidence type="ECO:0000259" key="2">
    <source>
        <dbReference type="PROSITE" id="PS50234"/>
    </source>
</evidence>
<dbReference type="CDD" id="cd00198">
    <property type="entry name" value="vWFA"/>
    <property type="match status" value="1"/>
</dbReference>
<dbReference type="EMBL" id="CP004350">
    <property type="protein sequence ID" value="AHI18776.1"/>
    <property type="molecule type" value="Genomic_DNA"/>
</dbReference>
<dbReference type="InterPro" id="IPR041033">
    <property type="entry name" value="SpaA_PFL_dom_1"/>
</dbReference>
<gene>
    <name evidence="3" type="ORF">CCASEI_00955</name>
</gene>
<dbReference type="Gene3D" id="2.60.40.10">
    <property type="entry name" value="Immunoglobulins"/>
    <property type="match status" value="1"/>
</dbReference>
<dbReference type="InterPro" id="IPR002035">
    <property type="entry name" value="VWF_A"/>
</dbReference>
<dbReference type="RefSeq" id="WP_006823842.1">
    <property type="nucleotide sequence ID" value="NZ_CP004350.1"/>
</dbReference>
<proteinExistence type="predicted"/>
<dbReference type="Gene3D" id="3.40.50.410">
    <property type="entry name" value="von Willebrand factor, type A domain"/>
    <property type="match status" value="1"/>
</dbReference>
<accession>A0ABN4C8H7</accession>
<evidence type="ECO:0000313" key="4">
    <source>
        <dbReference type="Proteomes" id="UP000019226"/>
    </source>
</evidence>
<dbReference type="PROSITE" id="PS50234">
    <property type="entry name" value="VWFA"/>
    <property type="match status" value="1"/>
</dbReference>